<dbReference type="AlphaFoldDB" id="A0A482X7X5"/>
<dbReference type="Proteomes" id="UP000291343">
    <property type="component" value="Unassembled WGS sequence"/>
</dbReference>
<dbReference type="FunCoup" id="A0A482X7X5">
    <property type="interactions" value="1508"/>
</dbReference>
<dbReference type="Pfam" id="PF08597">
    <property type="entry name" value="eIF3_subunit"/>
    <property type="match status" value="1"/>
</dbReference>
<keyword evidence="3" id="KW-0648">Protein biosynthesis</keyword>
<dbReference type="InParanoid" id="A0A482X7X5"/>
<dbReference type="InterPro" id="IPR013906">
    <property type="entry name" value="eIF3j"/>
</dbReference>
<accession>A0A482X7X5</accession>
<dbReference type="PANTHER" id="PTHR21681:SF0">
    <property type="entry name" value="EUKARYOTIC TRANSLATION INITIATION FACTOR 3 SUBUNIT J"/>
    <property type="match status" value="1"/>
</dbReference>
<gene>
    <name evidence="5" type="ORF">LSTR_LSTR000254</name>
</gene>
<keyword evidence="1" id="KW-0963">Cytoplasm</keyword>
<evidence type="ECO:0000256" key="2">
    <source>
        <dbReference type="ARBA" id="ARBA00022540"/>
    </source>
</evidence>
<sequence length="276" mass="31598">MSGDDKWDADFQQSTLPMGLVSHQWEGEDEDDIKDSWDDPEEDENEAKEAEAAAIKAKNEAKKLEEKKKKALEAKLKEEKRLEDMTPEERFAEKLKRQKLQEESDLQLAKEMIGDLGFGDDTRKDDSDKSDDEDTSKNEVRKAVNSSKATKNSVERVKDDSDPFVLRISDTSVSKSLKTKKDFENYKDEIIGHLSGASRNEHFTEFVNKMIHTLCGYMSTADVKNLHTSIGNLHAEKLKSEQGKSKKKAKPTIKKAHDADVYDNYYEDEDIYNDFM</sequence>
<evidence type="ECO:0000256" key="4">
    <source>
        <dbReference type="SAM" id="MobiDB-lite"/>
    </source>
</evidence>
<dbReference type="GO" id="GO:0005852">
    <property type="term" value="C:eukaryotic translation initiation factor 3 complex"/>
    <property type="evidence" value="ECO:0007669"/>
    <property type="project" value="InterPro"/>
</dbReference>
<evidence type="ECO:0000313" key="6">
    <source>
        <dbReference type="Proteomes" id="UP000291343"/>
    </source>
</evidence>
<comment type="caution">
    <text evidence="5">The sequence shown here is derived from an EMBL/GenBank/DDBJ whole genome shotgun (WGS) entry which is preliminary data.</text>
</comment>
<organism evidence="5 6">
    <name type="scientific">Laodelphax striatellus</name>
    <name type="common">Small brown planthopper</name>
    <name type="synonym">Delphax striatella</name>
    <dbReference type="NCBI Taxonomy" id="195883"/>
    <lineage>
        <taxon>Eukaryota</taxon>
        <taxon>Metazoa</taxon>
        <taxon>Ecdysozoa</taxon>
        <taxon>Arthropoda</taxon>
        <taxon>Hexapoda</taxon>
        <taxon>Insecta</taxon>
        <taxon>Pterygota</taxon>
        <taxon>Neoptera</taxon>
        <taxon>Paraneoptera</taxon>
        <taxon>Hemiptera</taxon>
        <taxon>Auchenorrhyncha</taxon>
        <taxon>Fulgoroidea</taxon>
        <taxon>Delphacidae</taxon>
        <taxon>Criomorphinae</taxon>
        <taxon>Laodelphax</taxon>
    </lineage>
</organism>
<dbReference type="GO" id="GO:0003743">
    <property type="term" value="F:translation initiation factor activity"/>
    <property type="evidence" value="ECO:0007669"/>
    <property type="project" value="UniProtKB-KW"/>
</dbReference>
<feature type="compositionally biased region" description="Basic and acidic residues" evidence="4">
    <location>
        <begin position="47"/>
        <end position="102"/>
    </location>
</feature>
<dbReference type="OrthoDB" id="20381at2759"/>
<evidence type="ECO:0000313" key="5">
    <source>
        <dbReference type="EMBL" id="RZF41540.1"/>
    </source>
</evidence>
<dbReference type="STRING" id="195883.A0A482X7X5"/>
<feature type="compositionally biased region" description="Acidic residues" evidence="4">
    <location>
        <begin position="27"/>
        <end position="46"/>
    </location>
</feature>
<reference evidence="5 6" key="1">
    <citation type="journal article" date="2017" name="Gigascience">
        <title>Genome sequence of the small brown planthopper, Laodelphax striatellus.</title>
        <authorList>
            <person name="Zhu J."/>
            <person name="Jiang F."/>
            <person name="Wang X."/>
            <person name="Yang P."/>
            <person name="Bao Y."/>
            <person name="Zhao W."/>
            <person name="Wang W."/>
            <person name="Lu H."/>
            <person name="Wang Q."/>
            <person name="Cui N."/>
            <person name="Li J."/>
            <person name="Chen X."/>
            <person name="Luo L."/>
            <person name="Yu J."/>
            <person name="Kang L."/>
            <person name="Cui F."/>
        </authorList>
    </citation>
    <scope>NUCLEOTIDE SEQUENCE [LARGE SCALE GENOMIC DNA]</scope>
    <source>
        <strain evidence="5">Lst14</strain>
    </source>
</reference>
<keyword evidence="2" id="KW-0396">Initiation factor</keyword>
<evidence type="ECO:0000256" key="1">
    <source>
        <dbReference type="ARBA" id="ARBA00022490"/>
    </source>
</evidence>
<dbReference type="PANTHER" id="PTHR21681">
    <property type="entry name" value="EUKARYOTIC TRANSLATION INITIATION FACTOR 3 SUBUNIT J"/>
    <property type="match status" value="1"/>
</dbReference>
<proteinExistence type="predicted"/>
<feature type="region of interest" description="Disordered" evidence="4">
    <location>
        <begin position="1"/>
        <end position="156"/>
    </location>
</feature>
<protein>
    <submittedName>
        <fullName evidence="5">Uncharacterized protein</fullName>
    </submittedName>
</protein>
<keyword evidence="6" id="KW-1185">Reference proteome</keyword>
<dbReference type="EMBL" id="QKKF02016774">
    <property type="protein sequence ID" value="RZF41540.1"/>
    <property type="molecule type" value="Genomic_DNA"/>
</dbReference>
<evidence type="ECO:0000256" key="3">
    <source>
        <dbReference type="ARBA" id="ARBA00022917"/>
    </source>
</evidence>
<dbReference type="Gene3D" id="1.10.246.60">
    <property type="entry name" value="Eukaryotic translation initiation factor 3 like domains"/>
    <property type="match status" value="1"/>
</dbReference>
<name>A0A482X7X5_LAOST</name>
<dbReference type="InterPro" id="IPR023194">
    <property type="entry name" value="eIF3-like_dom_sf"/>
</dbReference>